<evidence type="ECO:0000313" key="3">
    <source>
        <dbReference type="Proteomes" id="UP000195062"/>
    </source>
</evidence>
<dbReference type="AlphaFoldDB" id="A0A251XDS5"/>
<evidence type="ECO:0008006" key="4">
    <source>
        <dbReference type="Google" id="ProtNLM"/>
    </source>
</evidence>
<keyword evidence="3" id="KW-1185">Reference proteome</keyword>
<dbReference type="Proteomes" id="UP000195062">
    <property type="component" value="Unassembled WGS sequence"/>
</dbReference>
<dbReference type="Gene3D" id="3.40.50.1110">
    <property type="entry name" value="SGNH hydrolase"/>
    <property type="match status" value="1"/>
</dbReference>
<organism evidence="2 3">
    <name type="scientific">Clavibacter michiganensis subsp. michiganensis</name>
    <dbReference type="NCBI Taxonomy" id="33013"/>
    <lineage>
        <taxon>Bacteria</taxon>
        <taxon>Bacillati</taxon>
        <taxon>Actinomycetota</taxon>
        <taxon>Actinomycetes</taxon>
        <taxon>Micrococcales</taxon>
        <taxon>Microbacteriaceae</taxon>
        <taxon>Clavibacter</taxon>
    </lineage>
</organism>
<dbReference type="SUPFAM" id="SSF52266">
    <property type="entry name" value="SGNH hydrolase"/>
    <property type="match status" value="1"/>
</dbReference>
<proteinExistence type="predicted"/>
<comment type="caution">
    <text evidence="2">The sequence shown here is derived from an EMBL/GenBank/DDBJ whole genome shotgun (WGS) entry which is preliminary data.</text>
</comment>
<evidence type="ECO:0000256" key="1">
    <source>
        <dbReference type="SAM" id="MobiDB-lite"/>
    </source>
</evidence>
<gene>
    <name evidence="2" type="ORF">CMMCAS07_18195</name>
</gene>
<accession>A0A251XDS5</accession>
<dbReference type="InterPro" id="IPR036514">
    <property type="entry name" value="SGNH_hydro_sf"/>
</dbReference>
<evidence type="ECO:0000313" key="2">
    <source>
        <dbReference type="EMBL" id="OUE00336.1"/>
    </source>
</evidence>
<reference evidence="2 3" key="1">
    <citation type="submission" date="2016-08" db="EMBL/GenBank/DDBJ databases">
        <title>Genome sequence of Clavibacter michiganensis subsp. michiganensis strain CASJ007.</title>
        <authorList>
            <person name="Thapa S.P."/>
            <person name="Coaker G."/>
        </authorList>
    </citation>
    <scope>NUCLEOTIDE SEQUENCE [LARGE SCALE GENOMIC DNA]</scope>
    <source>
        <strain evidence="2">CASJ007</strain>
    </source>
</reference>
<name>A0A251XDS5_CLAMM</name>
<protein>
    <recommendedName>
        <fullName evidence="4">Esterase</fullName>
    </recommendedName>
</protein>
<dbReference type="EMBL" id="MDHH01000008">
    <property type="protein sequence ID" value="OUE00336.1"/>
    <property type="molecule type" value="Genomic_DNA"/>
</dbReference>
<feature type="region of interest" description="Disordered" evidence="1">
    <location>
        <begin position="1"/>
        <end position="33"/>
    </location>
</feature>
<sequence>MGAAARSAYPAREPTASPPGDEDPLPALPVRRPSPRTVARAALTPLAHRAVAVVARPTLRLHLLLYMREMEAGIFPQHDDVSTAPGPDPERILFIGDIGVAGYGVLLAGMAMPAQIAARRAAQTGRGVEWESIAAYDMTARKAAVAVAGRTSAPLDLAVVALGIPDVLVATSVEEWVDRLTGIVGSIRAQAGDGCRIVVTGIPPMDRFQPIPMVARKLLQAQVSRLNGATALLDDPERGVIHAPYPDISGTRLHVRDRFSYRVMHAHWAEAVMPFLGDPRPVDR</sequence>